<accession>A0A094IQI2</accession>
<evidence type="ECO:0000313" key="2">
    <source>
        <dbReference type="EMBL" id="KFZ29940.1"/>
    </source>
</evidence>
<dbReference type="STRING" id="1517416.IDAT_02310"/>
<keyword evidence="3" id="KW-1185">Reference proteome</keyword>
<evidence type="ECO:0000256" key="1">
    <source>
        <dbReference type="SAM" id="Phobius"/>
    </source>
</evidence>
<evidence type="ECO:0000313" key="3">
    <source>
        <dbReference type="Proteomes" id="UP000053718"/>
    </source>
</evidence>
<proteinExistence type="predicted"/>
<feature type="transmembrane region" description="Helical" evidence="1">
    <location>
        <begin position="61"/>
        <end position="82"/>
    </location>
</feature>
<feature type="transmembrane region" description="Helical" evidence="1">
    <location>
        <begin position="28"/>
        <end position="49"/>
    </location>
</feature>
<dbReference type="AlphaFoldDB" id="A0A094IQI2"/>
<protein>
    <submittedName>
        <fullName evidence="2">Uncharacterized protein</fullName>
    </submittedName>
</protein>
<dbReference type="Proteomes" id="UP000053718">
    <property type="component" value="Unassembled WGS sequence"/>
</dbReference>
<keyword evidence="1" id="KW-0472">Membrane</keyword>
<keyword evidence="1" id="KW-1133">Transmembrane helix</keyword>
<comment type="caution">
    <text evidence="2">The sequence shown here is derived from an EMBL/GenBank/DDBJ whole genome shotgun (WGS) entry which is preliminary data.</text>
</comment>
<dbReference type="RefSeq" id="WP_034729921.1">
    <property type="nucleotide sequence ID" value="NZ_JPIN01000001.1"/>
</dbReference>
<reference evidence="2 3" key="1">
    <citation type="submission" date="2014-06" db="EMBL/GenBank/DDBJ databases">
        <title>Draft genome sequence of Idiomarina sp. MCCC 1A10513.</title>
        <authorList>
            <person name="Du J."/>
            <person name="Lai Q."/>
            <person name="Shao Z."/>
        </authorList>
    </citation>
    <scope>NUCLEOTIDE SEQUENCE [LARGE SCALE GENOMIC DNA]</scope>
    <source>
        <strain evidence="2 3">MCCC 1A10513</strain>
    </source>
</reference>
<organism evidence="2 3">
    <name type="scientific">Pseudidiomarina atlantica</name>
    <dbReference type="NCBI Taxonomy" id="1517416"/>
    <lineage>
        <taxon>Bacteria</taxon>
        <taxon>Pseudomonadati</taxon>
        <taxon>Pseudomonadota</taxon>
        <taxon>Gammaproteobacteria</taxon>
        <taxon>Alteromonadales</taxon>
        <taxon>Idiomarinaceae</taxon>
        <taxon>Pseudidiomarina</taxon>
    </lineage>
</organism>
<dbReference type="EMBL" id="JPIN01000001">
    <property type="protein sequence ID" value="KFZ29940.1"/>
    <property type="molecule type" value="Genomic_DNA"/>
</dbReference>
<name>A0A094IQI2_9GAMM</name>
<keyword evidence="1" id="KW-0812">Transmembrane</keyword>
<sequence>MAHSPLTPLRRDHVRFNERRLEYFHRQFSLCLFTLQLLLISIVVAYLLVPVELFDGLVATVVSYTLVMLAGGTLGALLWAAWQRRALSYVEAYEVSPRELHLLETPCYQKLERVQGGVFRYQFDRLRQQQRLTQARD</sequence>
<gene>
    <name evidence="2" type="ORF">IDAT_02310</name>
</gene>